<dbReference type="InterPro" id="IPR017452">
    <property type="entry name" value="GPCR_Rhodpsn_7TM"/>
</dbReference>
<feature type="transmembrane region" description="Helical" evidence="13">
    <location>
        <begin position="138"/>
        <end position="161"/>
    </location>
</feature>
<keyword evidence="10" id="KW-0325">Glycoprotein</keyword>
<accession>A0AAJ7WWU5</accession>
<dbReference type="PROSITE" id="PS00237">
    <property type="entry name" value="G_PROTEIN_RECEP_F1_1"/>
    <property type="match status" value="1"/>
</dbReference>
<keyword evidence="7 13" id="KW-0472">Membrane</keyword>
<name>A0AAJ7WWU5_PETMA</name>
<dbReference type="Pfam" id="PF00001">
    <property type="entry name" value="7tm_1"/>
    <property type="match status" value="1"/>
</dbReference>
<dbReference type="SUPFAM" id="SSF81321">
    <property type="entry name" value="Family A G protein-coupled receptor-like"/>
    <property type="match status" value="1"/>
</dbReference>
<gene>
    <name evidence="16" type="primary">LOC116943142</name>
</gene>
<evidence type="ECO:0000256" key="4">
    <source>
        <dbReference type="ARBA" id="ARBA00022692"/>
    </source>
</evidence>
<keyword evidence="5 13" id="KW-1133">Transmembrane helix</keyword>
<dbReference type="AlphaFoldDB" id="A0AAJ7WWU5"/>
<dbReference type="PANTHER" id="PTHR24234">
    <property type="entry name" value="LYSOPHOSPHATIDIC ACID RECEPTOR 5/SPHINGOSYLPHOSPHORYLCHOLINE RECEPTOR"/>
    <property type="match status" value="1"/>
</dbReference>
<sequence>MCNAIRPHMGLRGNCKKQNIQVHYRLRRTRGWKNQSQREKRWWGDCQVDVLISFVTSFQKIHPYESTPPWLAMMLAEPTKMTEGNNACNQSHVKPDDDSYEMSLFPAIYSLVFITGSFGNLIAIFLTYMYIKQKNILGIYLMNLCISDFLYLMTLPMWIVYTRNHDSWNYGENLCRLIGFVFYTNNYTTIMFLCCIALDRCLAVAFPLQSLGLRRMSVASAACAFVWALLILSHIPLVTHPQLFNDSHNHKVCYEKYKEPWVITINYFRVFVGFLVPLCLIVASYSCIIHIVRRTSVVERRQKVKIISLVVAILAIFVVSFLPYNLLLLVRSIKFGECDLDGTLRSAYRLCFTLTSLSSALNPFLNVFVSENFPEDFRNVVMMLTRCLTLSKCCKRLDDEVQQKCVSNMRLDGIQLSTMSTSL</sequence>
<dbReference type="PROSITE" id="PS50262">
    <property type="entry name" value="G_PROTEIN_RECEP_F1_2"/>
    <property type="match status" value="1"/>
</dbReference>
<evidence type="ECO:0000256" key="1">
    <source>
        <dbReference type="ARBA" id="ARBA00004651"/>
    </source>
</evidence>
<evidence type="ECO:0000256" key="6">
    <source>
        <dbReference type="ARBA" id="ARBA00023040"/>
    </source>
</evidence>
<feature type="transmembrane region" description="Helical" evidence="13">
    <location>
        <begin position="267"/>
        <end position="292"/>
    </location>
</feature>
<feature type="transmembrane region" description="Helical" evidence="13">
    <location>
        <begin position="304"/>
        <end position="327"/>
    </location>
</feature>
<keyword evidence="15" id="KW-1185">Reference proteome</keyword>
<keyword evidence="9 12" id="KW-0675">Receptor</keyword>
<evidence type="ECO:0000256" key="9">
    <source>
        <dbReference type="ARBA" id="ARBA00023170"/>
    </source>
</evidence>
<comment type="subcellular location">
    <subcellularLocation>
        <location evidence="1">Cell membrane</location>
        <topology evidence="1">Multi-pass membrane protein</topology>
    </subcellularLocation>
</comment>
<keyword evidence="6 12" id="KW-0297">G-protein coupled receptor</keyword>
<comment type="similarity">
    <text evidence="2 12">Belongs to the G-protein coupled receptor 1 family.</text>
</comment>
<reference evidence="16" key="1">
    <citation type="submission" date="2025-08" db="UniProtKB">
        <authorList>
            <consortium name="RefSeq"/>
        </authorList>
    </citation>
    <scope>IDENTIFICATION</scope>
    <source>
        <tissue evidence="16">Sperm</tissue>
    </source>
</reference>
<feature type="transmembrane region" description="Helical" evidence="13">
    <location>
        <begin position="187"/>
        <end position="206"/>
    </location>
</feature>
<feature type="domain" description="G-protein coupled receptors family 1 profile" evidence="14">
    <location>
        <begin position="119"/>
        <end position="366"/>
    </location>
</feature>
<dbReference type="Proteomes" id="UP001318040">
    <property type="component" value="Chromosome 17"/>
</dbReference>
<keyword evidence="11 12" id="KW-0807">Transducer</keyword>
<evidence type="ECO:0000256" key="13">
    <source>
        <dbReference type="SAM" id="Phobius"/>
    </source>
</evidence>
<evidence type="ECO:0000313" key="15">
    <source>
        <dbReference type="Proteomes" id="UP001318040"/>
    </source>
</evidence>
<evidence type="ECO:0000256" key="5">
    <source>
        <dbReference type="ARBA" id="ARBA00022989"/>
    </source>
</evidence>
<evidence type="ECO:0000256" key="7">
    <source>
        <dbReference type="ARBA" id="ARBA00023136"/>
    </source>
</evidence>
<dbReference type="KEGG" id="pmrn:116943142"/>
<evidence type="ECO:0000256" key="11">
    <source>
        <dbReference type="ARBA" id="ARBA00023224"/>
    </source>
</evidence>
<dbReference type="FunFam" id="1.20.1070.10:FF:000065">
    <property type="entry name" value="G-protein coupled receptor 4"/>
    <property type="match status" value="1"/>
</dbReference>
<dbReference type="PRINTS" id="PR01157">
    <property type="entry name" value="P2YPURNOCPTR"/>
</dbReference>
<evidence type="ECO:0000259" key="14">
    <source>
        <dbReference type="PROSITE" id="PS50262"/>
    </source>
</evidence>
<keyword evidence="8" id="KW-1015">Disulfide bond</keyword>
<evidence type="ECO:0000256" key="10">
    <source>
        <dbReference type="ARBA" id="ARBA00023180"/>
    </source>
</evidence>
<evidence type="ECO:0000313" key="16">
    <source>
        <dbReference type="RefSeq" id="XP_032811613.1"/>
    </source>
</evidence>
<keyword evidence="3" id="KW-1003">Cell membrane</keyword>
<proteinExistence type="inferred from homology"/>
<evidence type="ECO:0000256" key="3">
    <source>
        <dbReference type="ARBA" id="ARBA00022475"/>
    </source>
</evidence>
<dbReference type="PRINTS" id="PR00237">
    <property type="entry name" value="GPCRRHODOPSN"/>
</dbReference>
<dbReference type="GO" id="GO:0005886">
    <property type="term" value="C:plasma membrane"/>
    <property type="evidence" value="ECO:0007669"/>
    <property type="project" value="UniProtKB-SubCell"/>
</dbReference>
<evidence type="ECO:0000256" key="8">
    <source>
        <dbReference type="ARBA" id="ARBA00023157"/>
    </source>
</evidence>
<evidence type="ECO:0000256" key="2">
    <source>
        <dbReference type="ARBA" id="ARBA00010663"/>
    </source>
</evidence>
<dbReference type="GO" id="GO:0004930">
    <property type="term" value="F:G protein-coupled receptor activity"/>
    <property type="evidence" value="ECO:0007669"/>
    <property type="project" value="UniProtKB-KW"/>
</dbReference>
<keyword evidence="4 12" id="KW-0812">Transmembrane</keyword>
<organism evidence="15 16">
    <name type="scientific">Petromyzon marinus</name>
    <name type="common">Sea lamprey</name>
    <dbReference type="NCBI Taxonomy" id="7757"/>
    <lineage>
        <taxon>Eukaryota</taxon>
        <taxon>Metazoa</taxon>
        <taxon>Chordata</taxon>
        <taxon>Craniata</taxon>
        <taxon>Vertebrata</taxon>
        <taxon>Cyclostomata</taxon>
        <taxon>Hyperoartia</taxon>
        <taxon>Petromyzontiformes</taxon>
        <taxon>Petromyzontidae</taxon>
        <taxon>Petromyzon</taxon>
    </lineage>
</organism>
<dbReference type="InterPro" id="IPR000276">
    <property type="entry name" value="GPCR_Rhodpsn"/>
</dbReference>
<feature type="transmembrane region" description="Helical" evidence="13">
    <location>
        <begin position="107"/>
        <end position="131"/>
    </location>
</feature>
<feature type="transmembrane region" description="Helical" evidence="13">
    <location>
        <begin position="218"/>
        <end position="237"/>
    </location>
</feature>
<dbReference type="Gene3D" id="1.20.1070.10">
    <property type="entry name" value="Rhodopsin 7-helix transmembrane proteins"/>
    <property type="match status" value="1"/>
</dbReference>
<protein>
    <submittedName>
        <fullName evidence="16">G-protein coupled receptor 4-like isoform X1</fullName>
    </submittedName>
</protein>
<evidence type="ECO:0000256" key="12">
    <source>
        <dbReference type="RuleBase" id="RU000688"/>
    </source>
</evidence>
<dbReference type="PANTHER" id="PTHR24234:SF10">
    <property type="entry name" value="G-PROTEIN COUPLED RECEPTOR 4"/>
    <property type="match status" value="1"/>
</dbReference>
<dbReference type="RefSeq" id="XP_032811613.1">
    <property type="nucleotide sequence ID" value="XM_032955722.1"/>
</dbReference>